<dbReference type="SUPFAM" id="SSF53756">
    <property type="entry name" value="UDP-Glycosyltransferase/glycogen phosphorylase"/>
    <property type="match status" value="3"/>
</dbReference>
<feature type="transmembrane region" description="Helical" evidence="4">
    <location>
        <begin position="7"/>
        <end position="27"/>
    </location>
</feature>
<evidence type="ECO:0000256" key="3">
    <source>
        <dbReference type="ARBA" id="ARBA00022679"/>
    </source>
</evidence>
<evidence type="ECO:0000256" key="4">
    <source>
        <dbReference type="SAM" id="Phobius"/>
    </source>
</evidence>
<evidence type="ECO:0000313" key="6">
    <source>
        <dbReference type="Proteomes" id="UP001233999"/>
    </source>
</evidence>
<reference evidence="5" key="1">
    <citation type="journal article" date="2023" name="IScience">
        <title>Live-bearing cockroach genome reveals convergent evolutionary mechanisms linked to viviparity in insects and beyond.</title>
        <authorList>
            <person name="Fouks B."/>
            <person name="Harrison M.C."/>
            <person name="Mikhailova A.A."/>
            <person name="Marchal E."/>
            <person name="English S."/>
            <person name="Carruthers M."/>
            <person name="Jennings E.C."/>
            <person name="Chiamaka E.L."/>
            <person name="Frigard R.A."/>
            <person name="Pippel M."/>
            <person name="Attardo G.M."/>
            <person name="Benoit J.B."/>
            <person name="Bornberg-Bauer E."/>
            <person name="Tobe S.S."/>
        </authorList>
    </citation>
    <scope>NUCLEOTIDE SEQUENCE</scope>
    <source>
        <strain evidence="5">Stay&amp;Tobe</strain>
    </source>
</reference>
<protein>
    <recommendedName>
        <fullName evidence="7">UDP-glucuronosyltransferase</fullName>
    </recommendedName>
</protein>
<dbReference type="Gene3D" id="3.40.50.2000">
    <property type="entry name" value="Glycogen Phosphorylase B"/>
    <property type="match status" value="4"/>
</dbReference>
<keyword evidence="4" id="KW-0472">Membrane</keyword>
<dbReference type="GO" id="GO:0008194">
    <property type="term" value="F:UDP-glycosyltransferase activity"/>
    <property type="evidence" value="ECO:0007669"/>
    <property type="project" value="InterPro"/>
</dbReference>
<comment type="caution">
    <text evidence="5">The sequence shown here is derived from an EMBL/GenBank/DDBJ whole genome shotgun (WGS) entry which is preliminary data.</text>
</comment>
<dbReference type="InterPro" id="IPR002213">
    <property type="entry name" value="UDP_glucos_trans"/>
</dbReference>
<keyword evidence="3" id="KW-0808">Transferase</keyword>
<evidence type="ECO:0000313" key="5">
    <source>
        <dbReference type="EMBL" id="KAJ9581435.1"/>
    </source>
</evidence>
<name>A0AAD7ZIQ7_DIPPU</name>
<keyword evidence="4" id="KW-0812">Transmembrane</keyword>
<comment type="similarity">
    <text evidence="1">Belongs to the UDP-glycosyltransferase family.</text>
</comment>
<feature type="transmembrane region" description="Helical" evidence="4">
    <location>
        <begin position="1369"/>
        <end position="1397"/>
    </location>
</feature>
<dbReference type="Pfam" id="PF00201">
    <property type="entry name" value="UDPGT"/>
    <property type="match status" value="3"/>
</dbReference>
<accession>A0AAD7ZIQ7</accession>
<proteinExistence type="inferred from homology"/>
<dbReference type="PANTHER" id="PTHR48043:SF159">
    <property type="entry name" value="EG:EG0003.4 PROTEIN-RELATED"/>
    <property type="match status" value="1"/>
</dbReference>
<dbReference type="InterPro" id="IPR050271">
    <property type="entry name" value="UDP-glycosyltransferase"/>
</dbReference>
<gene>
    <name evidence="5" type="ORF">L9F63_023367</name>
</gene>
<keyword evidence="6" id="KW-1185">Reference proteome</keyword>
<sequence>ARSRWSALLCSISCHLVGYHILIVTVLSPDIDKGPVIPNLKYIYIDGVYDEIRESFEYESMINESAYGMMKKSIDWTEYSGVKSFESKGIQEFLKSSSTEKFDLIITEAGWNECFLGFIPKFGYPPVVAVSAYGIVPTTAMAMGTSINPSFVPNMVMQFSGDNSFLSRLKNFLCHSIYNYIYFTQGIPRFEEIAKKYLKQDMPSFVEIQRNFSIFLANTAFGFDDSIPVSPNIIPVGGMHIKSKADPLPKDLQKFFDEAKDGFIFFSLGTNLRSDALPKEKRRAILDAFSELRQRVLWKFESDNLEGVPPNVMIRKWLPQSDILAHPNIRMFISHCGKMSSLESIFRGVPVVGIPFFIDQNLNIAKLISKGVAVKLDYTTLNKQNVLTAVQEILNNSRWSDGTVLRKRRTEQFWLVILMVVFSGMETTEGAKILALFNVASPSHFIFSNSLARALAARGHQVKQVTPNIDKGPVNPNLKYIHIDGVYEEINETFNYDEYFHGWIVDDINMLIDSISYSCEKSFQSKNVQEFLKSSSSEKFDLIITEAAFGECFLGLIPKFGSPPVVAVSAFGIVSPTAIMMGTPINPSFVTSMTLEFSADNNFLHRFQNFLYHIVYNYLYFTRGLPMWEDIAKKYLKQDMPSFAEIQRNYSVFLVNTVFGFDETLPVSPNIIPVGGMHIKTKPDPLPKDLKIFLDEAKDGFIFFSLGSNLQSDALPKGKIRALLEAFSELPQRVLWKFESDHLEGLPPNVKIGKWLPQSDILAHPNIRMFMSHCGKMSSIESIFRGVPIVGIPCFGDQYLNMANLISKGIAVKLDHTTMHKQSILAAVQEILNNSSYQQNMNKLSAIYREHSVSPLERAVFWTEYVIKHQGALHLRPASTALYCWRTVLPTTMKLLHLSWLIFLMAVFSGMETTEGAKILALFNVASPSHFIFSKSLARALAARGHQVTVLSPDVDKGPAIPNLKYILIDGVYDEIREAFDYEESFHGGVVNDVNMMLDWVSYSCEKCFQSKNIQEFLKSSSSEKFDLIITEAAFGECFLGLIPKFGNPPVVAVSAFGIVPPTAIMMGTPINPSFVTNMLLEFSGDNNFLRRFQNFLYHSVYNYLYFTRGLPTWEDIAKKYLKQDMPSFAEIQQNYSVFLVNTVFGFDETLPVAPNIIPVGGMHIKTKPDPLPKDLQIFLDGAKDGFIFFSLGSNLHSDALPKEKIRALLDAFSELPQRVLWKFESDNLEGLPPNVKIGKWLPQSDILAHPNIRMFMSHCGKMSSIESIFRGVPIVGIPFFADQHFNIANLISKGIAIKLDHSTMNKQSILTAVQEILNNSSYRVNMKKLSAIYKDHPISALDSAIFWTEYVIKHGGAAHLRPASTDLYWYQFLLFDVILALVAGALIVVFILYFLFKKVYSVFAKKSTGKKKTN</sequence>
<evidence type="ECO:0000256" key="2">
    <source>
        <dbReference type="ARBA" id="ARBA00022676"/>
    </source>
</evidence>
<dbReference type="CDD" id="cd03784">
    <property type="entry name" value="GT1_Gtf-like"/>
    <property type="match status" value="3"/>
</dbReference>
<reference evidence="5" key="2">
    <citation type="submission" date="2023-05" db="EMBL/GenBank/DDBJ databases">
        <authorList>
            <person name="Fouks B."/>
        </authorList>
    </citation>
    <scope>NUCLEOTIDE SEQUENCE</scope>
    <source>
        <strain evidence="5">Stay&amp;Tobe</strain>
        <tissue evidence="5">Testes</tissue>
    </source>
</reference>
<keyword evidence="2" id="KW-0328">Glycosyltransferase</keyword>
<keyword evidence="4" id="KW-1133">Transmembrane helix</keyword>
<feature type="non-terminal residue" evidence="5">
    <location>
        <position position="1"/>
    </location>
</feature>
<evidence type="ECO:0008006" key="7">
    <source>
        <dbReference type="Google" id="ProtNLM"/>
    </source>
</evidence>
<dbReference type="FunFam" id="3.40.50.2000:FF:000050">
    <property type="entry name" value="UDP-glucuronosyltransferase"/>
    <property type="match status" value="3"/>
</dbReference>
<dbReference type="Proteomes" id="UP001233999">
    <property type="component" value="Unassembled WGS sequence"/>
</dbReference>
<dbReference type="EMBL" id="JASPKZ010007920">
    <property type="protein sequence ID" value="KAJ9581435.1"/>
    <property type="molecule type" value="Genomic_DNA"/>
</dbReference>
<dbReference type="PANTHER" id="PTHR48043">
    <property type="entry name" value="EG:EG0003.4 PROTEIN-RELATED"/>
    <property type="match status" value="1"/>
</dbReference>
<evidence type="ECO:0000256" key="1">
    <source>
        <dbReference type="ARBA" id="ARBA00009995"/>
    </source>
</evidence>
<organism evidence="5 6">
    <name type="scientific">Diploptera punctata</name>
    <name type="common">Pacific beetle cockroach</name>
    <dbReference type="NCBI Taxonomy" id="6984"/>
    <lineage>
        <taxon>Eukaryota</taxon>
        <taxon>Metazoa</taxon>
        <taxon>Ecdysozoa</taxon>
        <taxon>Arthropoda</taxon>
        <taxon>Hexapoda</taxon>
        <taxon>Insecta</taxon>
        <taxon>Pterygota</taxon>
        <taxon>Neoptera</taxon>
        <taxon>Polyneoptera</taxon>
        <taxon>Dictyoptera</taxon>
        <taxon>Blattodea</taxon>
        <taxon>Blaberoidea</taxon>
        <taxon>Blaberidae</taxon>
        <taxon>Diplopterinae</taxon>
        <taxon>Diploptera</taxon>
    </lineage>
</organism>